<dbReference type="InterPro" id="IPR032675">
    <property type="entry name" value="LRR_dom_sf"/>
</dbReference>
<keyword evidence="2" id="KW-1185">Reference proteome</keyword>
<reference evidence="1" key="1">
    <citation type="submission" date="2020-06" db="EMBL/GenBank/DDBJ databases">
        <authorList>
            <consortium name="Plant Systems Biology data submission"/>
        </authorList>
    </citation>
    <scope>NUCLEOTIDE SEQUENCE</scope>
    <source>
        <strain evidence="1">D6</strain>
    </source>
</reference>
<organism evidence="1 2">
    <name type="scientific">Seminavis robusta</name>
    <dbReference type="NCBI Taxonomy" id="568900"/>
    <lineage>
        <taxon>Eukaryota</taxon>
        <taxon>Sar</taxon>
        <taxon>Stramenopiles</taxon>
        <taxon>Ochrophyta</taxon>
        <taxon>Bacillariophyta</taxon>
        <taxon>Bacillariophyceae</taxon>
        <taxon>Bacillariophycidae</taxon>
        <taxon>Naviculales</taxon>
        <taxon>Naviculaceae</taxon>
        <taxon>Seminavis</taxon>
    </lineage>
</organism>
<dbReference type="Proteomes" id="UP001153069">
    <property type="component" value="Unassembled WGS sequence"/>
</dbReference>
<accession>A0A9N8DQZ1</accession>
<evidence type="ECO:0000313" key="1">
    <source>
        <dbReference type="EMBL" id="CAB9505100.1"/>
    </source>
</evidence>
<dbReference type="SUPFAM" id="SSF52047">
    <property type="entry name" value="RNI-like"/>
    <property type="match status" value="1"/>
</dbReference>
<dbReference type="AlphaFoldDB" id="A0A9N8DQZ1"/>
<name>A0A9N8DQZ1_9STRA</name>
<comment type="caution">
    <text evidence="1">The sequence shown here is derived from an EMBL/GenBank/DDBJ whole genome shotgun (WGS) entry which is preliminary data.</text>
</comment>
<gene>
    <name evidence="1" type="ORF">SEMRO_219_G090250.1</name>
</gene>
<proteinExistence type="predicted"/>
<protein>
    <submittedName>
        <fullName evidence="1">Uncharacterized protein</fullName>
    </submittedName>
</protein>
<evidence type="ECO:0000313" key="2">
    <source>
        <dbReference type="Proteomes" id="UP001153069"/>
    </source>
</evidence>
<dbReference type="EMBL" id="CAICTM010000218">
    <property type="protein sequence ID" value="CAB9505100.1"/>
    <property type="molecule type" value="Genomic_DNA"/>
</dbReference>
<dbReference type="Gene3D" id="3.80.10.10">
    <property type="entry name" value="Ribonuclease Inhibitor"/>
    <property type="match status" value="1"/>
</dbReference>
<sequence>MNMDDRLLALGVPPDILDQIDGGDEIEVKEDPPGCCFIGFLGDRSNDPFLSFPDLQVVLPSIGHRFSSLLVDSFEYTELNEAIALQLGTIIHNNLPNITSVRINGFVHDEPRKILVQHLPQQLKSLTLAHSHFQDVPSALTHIPDSLKGLKSLTIEDLQDDRESDTTPIFQSLAKAIQELPNLEYLGIMQIQSTNSERWNLVCNAILEHANIRLAEFVYLVSFPSDGSESTDFQLEEATENRIIRHLGINRVKAMLGRPSKTTNISDDHFRKWVVAMAAFRHQPACLQYLLSPEAMDPAKFAQAALDAINQQNPETKIDGFKRKIAHSQARVATLEDALRANGLQVPPLEDGQEFLLQLPEQKRQRLERERVFFKDYD</sequence>